<evidence type="ECO:0000313" key="2">
    <source>
        <dbReference type="Proteomes" id="UP000185839"/>
    </source>
</evidence>
<dbReference type="Proteomes" id="UP000185839">
    <property type="component" value="Unassembled WGS sequence"/>
</dbReference>
<protein>
    <recommendedName>
        <fullName evidence="3">CopG family transcriptional regulator</fullName>
    </recommendedName>
</protein>
<dbReference type="InterPro" id="IPR013321">
    <property type="entry name" value="Arc_rbn_hlx_hlx"/>
</dbReference>
<dbReference type="GO" id="GO:0006355">
    <property type="term" value="P:regulation of DNA-templated transcription"/>
    <property type="evidence" value="ECO:0007669"/>
    <property type="project" value="InterPro"/>
</dbReference>
<dbReference type="OrthoDB" id="680137at2"/>
<sequence length="78" mass="9352">MKTISLKIDDAIFQDTENIIKTKKKARNRYINEAIDFYNKMQQREALKKQLQKESLLVREESMKVLKEFEAFEDDLPI</sequence>
<accession>A0A1N7L7A1</accession>
<dbReference type="EMBL" id="FTOI01000004">
    <property type="protein sequence ID" value="SIS69719.1"/>
    <property type="molecule type" value="Genomic_DNA"/>
</dbReference>
<gene>
    <name evidence="1" type="ORF">SAMN05421789_104278</name>
</gene>
<organism evidence="1 2">
    <name type="scientific">Kaistella chaponensis</name>
    <dbReference type="NCBI Taxonomy" id="713588"/>
    <lineage>
        <taxon>Bacteria</taxon>
        <taxon>Pseudomonadati</taxon>
        <taxon>Bacteroidota</taxon>
        <taxon>Flavobacteriia</taxon>
        <taxon>Flavobacteriales</taxon>
        <taxon>Weeksellaceae</taxon>
        <taxon>Chryseobacterium group</taxon>
        <taxon>Kaistella</taxon>
    </lineage>
</organism>
<evidence type="ECO:0000313" key="1">
    <source>
        <dbReference type="EMBL" id="SIS69719.1"/>
    </source>
</evidence>
<dbReference type="Gene3D" id="1.10.1220.10">
    <property type="entry name" value="Met repressor-like"/>
    <property type="match status" value="1"/>
</dbReference>
<name>A0A1N7L7A1_9FLAO</name>
<dbReference type="STRING" id="713588.SAMN05421789_104278"/>
<keyword evidence="2" id="KW-1185">Reference proteome</keyword>
<dbReference type="RefSeq" id="WP_076386520.1">
    <property type="nucleotide sequence ID" value="NZ_FTOI01000004.1"/>
</dbReference>
<evidence type="ECO:0008006" key="3">
    <source>
        <dbReference type="Google" id="ProtNLM"/>
    </source>
</evidence>
<dbReference type="AlphaFoldDB" id="A0A1N7L7A1"/>
<proteinExistence type="predicted"/>
<reference evidence="2" key="1">
    <citation type="submission" date="2017-01" db="EMBL/GenBank/DDBJ databases">
        <authorList>
            <person name="Varghese N."/>
            <person name="Submissions S."/>
        </authorList>
    </citation>
    <scope>NUCLEOTIDE SEQUENCE [LARGE SCALE GENOMIC DNA]</scope>
    <source>
        <strain evidence="2">DSM 23145</strain>
    </source>
</reference>